<evidence type="ECO:0000259" key="16">
    <source>
        <dbReference type="Pfam" id="PF02542"/>
    </source>
</evidence>
<feature type="binding site" evidence="14">
    <location>
        <position position="456"/>
    </location>
    <ligand>
        <name>4-CDP-2-C-methyl-D-erythritol 2-phosphate</name>
        <dbReference type="ChEBI" id="CHEBI:57919"/>
    </ligand>
</feature>
<evidence type="ECO:0000256" key="11">
    <source>
        <dbReference type="ARBA" id="ARBA00023229"/>
    </source>
</evidence>
<evidence type="ECO:0000256" key="6">
    <source>
        <dbReference type="ARBA" id="ARBA00008480"/>
    </source>
</evidence>
<dbReference type="EMBL" id="SOHL01000013">
    <property type="protein sequence ID" value="TFD71341.1"/>
    <property type="molecule type" value="Genomic_DNA"/>
</dbReference>
<evidence type="ECO:0000256" key="14">
    <source>
        <dbReference type="HAMAP-Rule" id="MF_01520"/>
    </source>
</evidence>
<comment type="catalytic activity">
    <reaction evidence="1 14">
        <text>4-CDP-2-C-methyl-D-erythritol 2-phosphate = 2-C-methyl-D-erythritol 2,4-cyclic diphosphate + CMP</text>
        <dbReference type="Rhea" id="RHEA:23864"/>
        <dbReference type="ChEBI" id="CHEBI:57919"/>
        <dbReference type="ChEBI" id="CHEBI:58483"/>
        <dbReference type="ChEBI" id="CHEBI:60377"/>
        <dbReference type="EC" id="4.6.1.12"/>
    </reaction>
</comment>
<dbReference type="PANTHER" id="PTHR43181:SF1">
    <property type="entry name" value="2-C-METHYL-D-ERYTHRITOL 2,4-CYCLODIPHOSPHATE SYNTHASE, CHLOROPLASTIC"/>
    <property type="match status" value="1"/>
</dbReference>
<feature type="region of interest" description="2-C-methyl-D-erythritol 4-phosphate cytidylyltransferase" evidence="14">
    <location>
        <begin position="1"/>
        <end position="316"/>
    </location>
</feature>
<protein>
    <recommendedName>
        <fullName evidence="14">Bifunctional enzyme IspD/IspF</fullName>
    </recommendedName>
    <domain>
        <recommendedName>
            <fullName evidence="14">2-C-methyl-D-erythritol 4-phosphate cytidylyltransferase</fullName>
            <ecNumber evidence="14">2.7.7.60</ecNumber>
        </recommendedName>
        <alternativeName>
            <fullName evidence="14">4-diphosphocytidyl-2C-methyl-D-erythritol synthase</fullName>
        </alternativeName>
        <alternativeName>
            <fullName evidence="14">MEP cytidylyltransferase</fullName>
            <shortName evidence="14">MCT</shortName>
        </alternativeName>
    </domain>
    <domain>
        <recommendedName>
            <fullName evidence="14">2-C-methyl-D-erythritol 2,4-cyclodiphosphate synthase</fullName>
            <shortName evidence="14">MECDP-synthase</shortName>
            <shortName evidence="14">MECPP-synthase</shortName>
            <shortName evidence="14">MECPS</shortName>
            <ecNumber evidence="14">4.6.1.12</ecNumber>
        </recommendedName>
    </domain>
</protein>
<comment type="similarity">
    <text evidence="14">In the N-terminal section; belongs to the IspD/TarI cytidylyltransferase family. IspD subfamily.</text>
</comment>
<feature type="domain" description="2-C-methyl-D-erythritol 2,4-cyclodiphosphate synthase" evidence="16">
    <location>
        <begin position="317"/>
        <end position="468"/>
    </location>
</feature>
<dbReference type="GO" id="GO:0019288">
    <property type="term" value="P:isopentenyl diphosphate biosynthetic process, methylerythritol 4-phosphate pathway"/>
    <property type="evidence" value="ECO:0007669"/>
    <property type="project" value="UniProtKB-UniRule"/>
</dbReference>
<evidence type="ECO:0000256" key="10">
    <source>
        <dbReference type="ARBA" id="ARBA00022723"/>
    </source>
</evidence>
<dbReference type="Gene3D" id="3.30.1330.50">
    <property type="entry name" value="2-C-methyl-D-erythritol 2,4-cyclodiphosphate synthase"/>
    <property type="match status" value="1"/>
</dbReference>
<evidence type="ECO:0000256" key="13">
    <source>
        <dbReference type="ARBA" id="ARBA00023268"/>
    </source>
</evidence>
<feature type="site" description="Positions MEP for the nucleophilic attack" evidence="14">
    <location>
        <position position="209"/>
    </location>
</feature>
<evidence type="ECO:0000313" key="17">
    <source>
        <dbReference type="EMBL" id="TFD71341.1"/>
    </source>
</evidence>
<evidence type="ECO:0000256" key="15">
    <source>
        <dbReference type="SAM" id="MobiDB-lite"/>
    </source>
</evidence>
<feature type="binding site" evidence="14">
    <location>
        <position position="323"/>
    </location>
    <ligand>
        <name>a divalent metal cation</name>
        <dbReference type="ChEBI" id="CHEBI:60240"/>
    </ligand>
</feature>
<dbReference type="NCBIfam" id="TIGR00453">
    <property type="entry name" value="ispD"/>
    <property type="match status" value="1"/>
</dbReference>
<comment type="pathway">
    <text evidence="4 14">Isoprenoid biosynthesis; isopentenyl diphosphate biosynthesis via DXP pathway; isopentenyl diphosphate from 1-deoxy-D-xylulose 5-phosphate: step 4/6.</text>
</comment>
<evidence type="ECO:0000256" key="4">
    <source>
        <dbReference type="ARBA" id="ARBA00004709"/>
    </source>
</evidence>
<comment type="cofactor">
    <cofactor evidence="3 14">
        <name>a divalent metal cation</name>
        <dbReference type="ChEBI" id="CHEBI:60240"/>
    </cofactor>
</comment>
<feature type="region of interest" description="2-C-methyl-D-erythritol 2,4-cyclodiphosphate synthase" evidence="14">
    <location>
        <begin position="317"/>
        <end position="496"/>
    </location>
</feature>
<dbReference type="InterPro" id="IPR020555">
    <property type="entry name" value="MECDP_synthase_CS"/>
</dbReference>
<feature type="binding site" evidence="14">
    <location>
        <begin position="446"/>
        <end position="449"/>
    </location>
    <ligand>
        <name>4-CDP-2-C-methyl-D-erythritol 2-phosphate</name>
        <dbReference type="ChEBI" id="CHEBI:57919"/>
    </ligand>
</feature>
<feature type="binding site" evidence="14">
    <location>
        <position position="453"/>
    </location>
    <ligand>
        <name>4-CDP-2-C-methyl-D-erythritol 2-phosphate</name>
        <dbReference type="ChEBI" id="CHEBI:57919"/>
    </ligand>
</feature>
<comment type="caution">
    <text evidence="14">Lacks conserved residue(s) required for the propagation of feature annotation.</text>
</comment>
<keyword evidence="8 14" id="KW-0808">Transferase</keyword>
<dbReference type="UniPathway" id="UPA00056">
    <property type="reaction ID" value="UER00093"/>
</dbReference>
<organism evidence="17 18">
    <name type="scientific">Cryobacterium gelidum</name>
    <dbReference type="NCBI Taxonomy" id="1259164"/>
    <lineage>
        <taxon>Bacteria</taxon>
        <taxon>Bacillati</taxon>
        <taxon>Actinomycetota</taxon>
        <taxon>Actinomycetes</taxon>
        <taxon>Micrococcales</taxon>
        <taxon>Microbacteriaceae</taxon>
        <taxon>Cryobacterium</taxon>
    </lineage>
</organism>
<dbReference type="HAMAP" id="MF_00107">
    <property type="entry name" value="IspF"/>
    <property type="match status" value="1"/>
</dbReference>
<evidence type="ECO:0000256" key="5">
    <source>
        <dbReference type="ARBA" id="ARBA00004787"/>
    </source>
</evidence>
<dbReference type="GO" id="GO:0050518">
    <property type="term" value="F:2-C-methyl-D-erythritol 4-phosphate cytidylyltransferase activity"/>
    <property type="evidence" value="ECO:0007669"/>
    <property type="project" value="UniProtKB-UniRule"/>
</dbReference>
<dbReference type="SUPFAM" id="SSF69765">
    <property type="entry name" value="IpsF-like"/>
    <property type="match status" value="1"/>
</dbReference>
<dbReference type="Gene3D" id="3.90.550.10">
    <property type="entry name" value="Spore Coat Polysaccharide Biosynthesis Protein SpsA, Chain A"/>
    <property type="match status" value="1"/>
</dbReference>
<keyword evidence="12 14" id="KW-0456">Lyase</keyword>
<evidence type="ECO:0000256" key="8">
    <source>
        <dbReference type="ARBA" id="ARBA00022679"/>
    </source>
</evidence>
<accession>A0A4R9AWR2</accession>
<dbReference type="GO" id="GO:0016114">
    <property type="term" value="P:terpenoid biosynthetic process"/>
    <property type="evidence" value="ECO:0007669"/>
    <property type="project" value="InterPro"/>
</dbReference>
<feature type="site" description="Positions MEP for the nucleophilic attack" evidence="14">
    <location>
        <position position="267"/>
    </location>
</feature>
<reference evidence="17 18" key="1">
    <citation type="submission" date="2019-03" db="EMBL/GenBank/DDBJ databases">
        <title>Genomics of glacier-inhabiting Cryobacterium strains.</title>
        <authorList>
            <person name="Liu Q."/>
            <person name="Xin Y.-H."/>
        </authorList>
    </citation>
    <scope>NUCLEOTIDE SEQUENCE [LARGE SCALE GENOMIC DNA]</scope>
    <source>
        <strain evidence="17 18">Hz16</strain>
    </source>
</reference>
<dbReference type="EC" id="2.7.7.60" evidence="14"/>
<comment type="similarity">
    <text evidence="7">Belongs to the IspD/TarI cytidylyltransferase family. IspD subfamily.</text>
</comment>
<keyword evidence="18" id="KW-1185">Reference proteome</keyword>
<dbReference type="GO" id="GO:0046872">
    <property type="term" value="F:metal ion binding"/>
    <property type="evidence" value="ECO:0007669"/>
    <property type="project" value="UniProtKB-KW"/>
</dbReference>
<dbReference type="PANTHER" id="PTHR43181">
    <property type="entry name" value="2-C-METHYL-D-ERYTHRITOL 2,4-CYCLODIPHOSPHATE SYNTHASE, CHLOROPLASTIC"/>
    <property type="match status" value="1"/>
</dbReference>
<dbReference type="PROSITE" id="PS01295">
    <property type="entry name" value="ISPD"/>
    <property type="match status" value="1"/>
</dbReference>
<dbReference type="SUPFAM" id="SSF53448">
    <property type="entry name" value="Nucleotide-diphospho-sugar transferases"/>
    <property type="match status" value="1"/>
</dbReference>
<dbReference type="CDD" id="cd02516">
    <property type="entry name" value="CDP-ME_synthetase"/>
    <property type="match status" value="1"/>
</dbReference>
<comment type="pathway">
    <text evidence="5 14">Isoprenoid biosynthesis; isopentenyl diphosphate biosynthesis via DXP pathway; isopentenyl diphosphate from 1-deoxy-D-xylulose 5-phosphate: step 2/6.</text>
</comment>
<dbReference type="InterPro" id="IPR036571">
    <property type="entry name" value="MECDP_synthase_sf"/>
</dbReference>
<dbReference type="InterPro" id="IPR018294">
    <property type="entry name" value="ISPD_synthase_CS"/>
</dbReference>
<feature type="binding site" evidence="14">
    <location>
        <begin position="373"/>
        <end position="375"/>
    </location>
    <ligand>
        <name>4-CDP-2-C-methyl-D-erythritol 2-phosphate</name>
        <dbReference type="ChEBI" id="CHEBI:57919"/>
    </ligand>
</feature>
<dbReference type="FunFam" id="3.30.1330.50:FF:000003">
    <property type="entry name" value="2-C-methyl-D-erythritol 2,4-cyclodiphosphate synthase"/>
    <property type="match status" value="1"/>
</dbReference>
<comment type="similarity">
    <text evidence="6">Belongs to the IspF family.</text>
</comment>
<dbReference type="PROSITE" id="PS01350">
    <property type="entry name" value="ISPF"/>
    <property type="match status" value="1"/>
</dbReference>
<evidence type="ECO:0000256" key="1">
    <source>
        <dbReference type="ARBA" id="ARBA00000200"/>
    </source>
</evidence>
<comment type="function">
    <text evidence="14">Bifunctional enzyme that catalyzes the formation of 4-diphosphocytidyl-2-C-methyl-D-erythritol from CTP and 2-C-methyl-D-erythritol 4-phosphate (MEP) (IspD), and catalyzes the conversion of 4-diphosphocytidyl-2-C-methyl-D-erythritol 2-phosphate (CDP-ME2P) to 2-C-methyl-D-erythritol 2,4-cyclodiphosphate (ME-CPP) with a corresponding release of cytidine 5-monophosphate (CMP) (IspF).</text>
</comment>
<feature type="binding site" evidence="14">
    <location>
        <begin position="351"/>
        <end position="352"/>
    </location>
    <ligand>
        <name>4-CDP-2-C-methyl-D-erythritol 2-phosphate</name>
        <dbReference type="ChEBI" id="CHEBI:57919"/>
    </ligand>
</feature>
<dbReference type="InterPro" id="IPR001228">
    <property type="entry name" value="IspD"/>
</dbReference>
<feature type="site" description="Transition state stabilizer" evidence="14">
    <location>
        <position position="351"/>
    </location>
</feature>
<sequence length="496" mass="50331">MTDFLVPPAAPLPGDGVEPVSALPVDVAPPTAAVIIVAAGSGTRLGNAEPKAFVLLQMRPLLSHALDTIFGMRELVQIIVVAPGDRVSDARAIAAQAARRHDVLAAAASSTTSTGAAPTSSPVPSRTVTIVAGGRTRQDSVELGMDALLPSVDIVLVHDAARALTPAALCDDVVDAVRSTGHGIIPGLPVVDTIKRVADSGAILGTVDRSELSAGQTPQGFPRAMLADARAWTLQNGRFEALTDDAALVADAGLPVNVIPGHPLAFKITTPEDLERAEVILHAAATTTHSADASVGPGADAPASDGPAAAPAALLPRIGTGLDVHAFTSDNTTELWLAGLYWPGERGLSGHSDGDVAAHAICDALLGAAGLGDIGSIFGTADPRFSGAHGDVFLTETVRLVAAAGYLVGNVSVQIIGNRPRFTPRRGEAETRLAGILSAPVNISATTTDALGFTGRGEGVAATATALLYPAPPAVQPTAPARTPEPGQTPDLNWEA</sequence>
<comment type="caution">
    <text evidence="17">The sequence shown here is derived from an EMBL/GenBank/DDBJ whole genome shotgun (WGS) entry which is preliminary data.</text>
</comment>
<keyword evidence="9 14" id="KW-0548">Nucleotidyltransferase</keyword>
<dbReference type="Proteomes" id="UP000297983">
    <property type="component" value="Unassembled WGS sequence"/>
</dbReference>
<dbReference type="HAMAP" id="MF_01520">
    <property type="entry name" value="IspDF"/>
    <property type="match status" value="1"/>
</dbReference>
<dbReference type="RefSeq" id="WP_134551219.1">
    <property type="nucleotide sequence ID" value="NZ_SOHL01000013.1"/>
</dbReference>
<evidence type="ECO:0000256" key="9">
    <source>
        <dbReference type="ARBA" id="ARBA00022695"/>
    </source>
</evidence>
<evidence type="ECO:0000313" key="18">
    <source>
        <dbReference type="Proteomes" id="UP000297983"/>
    </source>
</evidence>
<keyword evidence="13 14" id="KW-0511">Multifunctional enzyme</keyword>
<name>A0A4R9AWR2_9MICO</name>
<keyword evidence="10 14" id="KW-0479">Metal-binding</keyword>
<dbReference type="InterPro" id="IPR034683">
    <property type="entry name" value="IspD/TarI"/>
</dbReference>
<evidence type="ECO:0000256" key="2">
    <source>
        <dbReference type="ARBA" id="ARBA00001282"/>
    </source>
</evidence>
<proteinExistence type="inferred from homology"/>
<dbReference type="Pfam" id="PF02542">
    <property type="entry name" value="YgbB"/>
    <property type="match status" value="1"/>
</dbReference>
<dbReference type="GO" id="GO:0008685">
    <property type="term" value="F:2-C-methyl-D-erythritol 2,4-cyclodiphosphate synthase activity"/>
    <property type="evidence" value="ECO:0007669"/>
    <property type="project" value="UniProtKB-UniRule"/>
</dbReference>
<evidence type="ECO:0000256" key="7">
    <source>
        <dbReference type="ARBA" id="ARBA00009789"/>
    </source>
</evidence>
<evidence type="ECO:0000256" key="12">
    <source>
        <dbReference type="ARBA" id="ARBA00023239"/>
    </source>
</evidence>
<dbReference type="NCBIfam" id="TIGR00151">
    <property type="entry name" value="ispF"/>
    <property type="match status" value="1"/>
</dbReference>
<keyword evidence="11 14" id="KW-0414">Isoprene biosynthesis</keyword>
<dbReference type="CDD" id="cd00554">
    <property type="entry name" value="MECDP_synthase"/>
    <property type="match status" value="1"/>
</dbReference>
<dbReference type="EC" id="4.6.1.12" evidence="14"/>
<feature type="binding site" evidence="14">
    <location>
        <begin position="323"/>
        <end position="325"/>
    </location>
    <ligand>
        <name>4-CDP-2-C-methyl-D-erythritol 2-phosphate</name>
        <dbReference type="ChEBI" id="CHEBI:57919"/>
    </ligand>
</feature>
<feature type="site" description="Transition state stabilizer" evidence="14">
    <location>
        <position position="447"/>
    </location>
</feature>
<dbReference type="InterPro" id="IPR003526">
    <property type="entry name" value="MECDP_synthase"/>
</dbReference>
<comment type="catalytic activity">
    <reaction evidence="2 14">
        <text>2-C-methyl-D-erythritol 4-phosphate + CTP + H(+) = 4-CDP-2-C-methyl-D-erythritol + diphosphate</text>
        <dbReference type="Rhea" id="RHEA:13429"/>
        <dbReference type="ChEBI" id="CHEBI:15378"/>
        <dbReference type="ChEBI" id="CHEBI:33019"/>
        <dbReference type="ChEBI" id="CHEBI:37563"/>
        <dbReference type="ChEBI" id="CHEBI:57823"/>
        <dbReference type="ChEBI" id="CHEBI:58262"/>
        <dbReference type="EC" id="2.7.7.60"/>
    </reaction>
</comment>
<feature type="binding site" evidence="14">
    <location>
        <position position="359"/>
    </location>
    <ligand>
        <name>a divalent metal cation</name>
        <dbReference type="ChEBI" id="CHEBI:60240"/>
    </ligand>
</feature>
<evidence type="ECO:0000256" key="3">
    <source>
        <dbReference type="ARBA" id="ARBA00001968"/>
    </source>
</evidence>
<feature type="binding site" evidence="14">
    <location>
        <position position="325"/>
    </location>
    <ligand>
        <name>a divalent metal cation</name>
        <dbReference type="ChEBI" id="CHEBI:60240"/>
    </ligand>
</feature>
<comment type="similarity">
    <text evidence="14">In the C-terminal section; belongs to the IspF family.</text>
</comment>
<feature type="site" description="Transition state stabilizer" evidence="14">
    <location>
        <position position="44"/>
    </location>
</feature>
<dbReference type="InterPro" id="IPR029044">
    <property type="entry name" value="Nucleotide-diphossugar_trans"/>
</dbReference>
<feature type="region of interest" description="Disordered" evidence="15">
    <location>
        <begin position="473"/>
        <end position="496"/>
    </location>
</feature>
<dbReference type="AlphaFoldDB" id="A0A4R9AWR2"/>
<feature type="site" description="Transition state stabilizer" evidence="14">
    <location>
        <position position="51"/>
    </location>
</feature>
<gene>
    <name evidence="14" type="primary">ispDF</name>
    <name evidence="17" type="ORF">E3T50_07180</name>
</gene>
<dbReference type="Pfam" id="PF01128">
    <property type="entry name" value="IspD"/>
    <property type="match status" value="1"/>
</dbReference>
<dbReference type="InterPro" id="IPR026596">
    <property type="entry name" value="IspD/F"/>
</dbReference>